<comment type="function">
    <text evidence="8">Component of the SWR1 complex which mediates the ATP-dependent exchange of histone H2A for the H2A variant HZT1 leading to transcriptional regulation of selected genes by chromatin remodeling. Component of the NuA4 histone acetyltransferase complex which is involved in transcriptional activation of selected genes principally by acetylation of nucleosomal histone H4 and H2A. The NuA4 complex is also involved in DNA repair.</text>
</comment>
<proteinExistence type="inferred from homology"/>
<accession>A0ABQ0M7R7</accession>
<name>A0ABQ0M7R7_MYCCL</name>
<dbReference type="Gene3D" id="1.10.10.60">
    <property type="entry name" value="Homeodomain-like"/>
    <property type="match status" value="1"/>
</dbReference>
<evidence type="ECO:0000313" key="11">
    <source>
        <dbReference type="EMBL" id="GAT58181.1"/>
    </source>
</evidence>
<keyword evidence="7" id="KW-0539">Nucleus</keyword>
<keyword evidence="12" id="KW-1185">Reference proteome</keyword>
<evidence type="ECO:0000256" key="8">
    <source>
        <dbReference type="ARBA" id="ARBA00025264"/>
    </source>
</evidence>
<protein>
    <recommendedName>
        <fullName evidence="3">SWR1-complex protein 4</fullName>
    </recommendedName>
</protein>
<dbReference type="Pfam" id="PF16282">
    <property type="entry name" value="SANT_DAMP1_like"/>
    <property type="match status" value="1"/>
</dbReference>
<evidence type="ECO:0000256" key="7">
    <source>
        <dbReference type="ARBA" id="ARBA00023242"/>
    </source>
</evidence>
<evidence type="ECO:0000256" key="6">
    <source>
        <dbReference type="ARBA" id="ARBA00023163"/>
    </source>
</evidence>
<feature type="region of interest" description="Disordered" evidence="9">
    <location>
        <begin position="423"/>
        <end position="496"/>
    </location>
</feature>
<reference evidence="11" key="1">
    <citation type="submission" date="2014-09" db="EMBL/GenBank/DDBJ databases">
        <title>Genome sequence of the luminous mushroom Mycena chlorophos for searching fungal bioluminescence genes.</title>
        <authorList>
            <person name="Tanaka Y."/>
            <person name="Kasuga D."/>
            <person name="Oba Y."/>
            <person name="Hase S."/>
            <person name="Sato K."/>
            <person name="Oba Y."/>
            <person name="Sakakibara Y."/>
        </authorList>
    </citation>
    <scope>NUCLEOTIDE SEQUENCE</scope>
</reference>
<evidence type="ECO:0000256" key="3">
    <source>
        <dbReference type="ARBA" id="ARBA00019132"/>
    </source>
</evidence>
<dbReference type="PROSITE" id="PS50090">
    <property type="entry name" value="MYB_LIKE"/>
    <property type="match status" value="1"/>
</dbReference>
<gene>
    <name evidence="11" type="ORF">MCHLO_14640</name>
</gene>
<evidence type="ECO:0000256" key="5">
    <source>
        <dbReference type="ARBA" id="ARBA00023015"/>
    </source>
</evidence>
<dbReference type="InterPro" id="IPR027109">
    <property type="entry name" value="Swc4/Dmap1"/>
</dbReference>
<dbReference type="Proteomes" id="UP000815677">
    <property type="component" value="Unassembled WGS sequence"/>
</dbReference>
<dbReference type="SMART" id="SM00717">
    <property type="entry name" value="SANT"/>
    <property type="match status" value="1"/>
</dbReference>
<dbReference type="PANTHER" id="PTHR12855:SF10">
    <property type="entry name" value="DNA METHYLTRANSFERASE 1-ASSOCIATED PROTEIN 1"/>
    <property type="match status" value="1"/>
</dbReference>
<dbReference type="PANTHER" id="PTHR12855">
    <property type="entry name" value="DNA METHYLTRANSFERASE 1-ASSOCIATED PROTEIN 1 FAMILY MEMBER"/>
    <property type="match status" value="1"/>
</dbReference>
<dbReference type="InterPro" id="IPR032563">
    <property type="entry name" value="DAMP1_SANT-like"/>
</dbReference>
<sequence>MALGLSTDVRSILDLPAAGPSQPSYQPKTPSIPTAALVRRRPEGISRELYNLIGPSSTTLVAQLAAKPQFKQKPNFGTTAKVKWEWRGFKNGARTDALQLNHWVKATTSDPNAEYTFAKYNVQRPSFAYTDEEYTTLLQDDAWTREETDYLMKLVQEYDTRWYVVHDRYEYPRPEASFRSIEDIKDRYCSVCRKLIRSRPWAGDDASRQLLLASFNFEKEREVMRKKYITSLENRTPEQIAEEEALYMEVKRLEQSERRFKRERDDLLRTVAGIESGLPDVIEDDAQLAGILSDPRKRKRGNELDSPSTPAPSAFKRPVKSSAADMQHCITRTEPVGGSNKPVHTPVHLRSFKMPYPRASVAQKVVQALTELGVSSTRLVMPTVANLAHLEGVMEAASNLVETKKVVDRTEFEIQVLRGRLGMQTSAPKNEDGEPVPVPVPMEVDDAEGEPEQEEGGRGQSVASTRSVRKQHRRSMSISSVDTVSTQTRNKRQRNR</sequence>
<comment type="similarity">
    <text evidence="2">Belongs to the SWC4 family.</text>
</comment>
<evidence type="ECO:0000259" key="10">
    <source>
        <dbReference type="PROSITE" id="PS50090"/>
    </source>
</evidence>
<dbReference type="InterPro" id="IPR009057">
    <property type="entry name" value="Homeodomain-like_sf"/>
</dbReference>
<dbReference type="SUPFAM" id="SSF46689">
    <property type="entry name" value="Homeodomain-like"/>
    <property type="match status" value="1"/>
</dbReference>
<evidence type="ECO:0000256" key="1">
    <source>
        <dbReference type="ARBA" id="ARBA00004123"/>
    </source>
</evidence>
<keyword evidence="4" id="KW-0156">Chromatin regulator</keyword>
<feature type="region of interest" description="Disordered" evidence="9">
    <location>
        <begin position="292"/>
        <end position="324"/>
    </location>
</feature>
<feature type="compositionally biased region" description="Polar residues" evidence="9">
    <location>
        <begin position="476"/>
        <end position="488"/>
    </location>
</feature>
<comment type="subcellular location">
    <subcellularLocation>
        <location evidence="1">Nucleus</location>
    </subcellularLocation>
</comment>
<evidence type="ECO:0000313" key="12">
    <source>
        <dbReference type="Proteomes" id="UP000815677"/>
    </source>
</evidence>
<keyword evidence="6" id="KW-0804">Transcription</keyword>
<evidence type="ECO:0000256" key="2">
    <source>
        <dbReference type="ARBA" id="ARBA00006918"/>
    </source>
</evidence>
<organism evidence="11 12">
    <name type="scientific">Mycena chlorophos</name>
    <name type="common">Agaric fungus</name>
    <name type="synonym">Agaricus chlorophos</name>
    <dbReference type="NCBI Taxonomy" id="658473"/>
    <lineage>
        <taxon>Eukaryota</taxon>
        <taxon>Fungi</taxon>
        <taxon>Dikarya</taxon>
        <taxon>Basidiomycota</taxon>
        <taxon>Agaricomycotina</taxon>
        <taxon>Agaricomycetes</taxon>
        <taxon>Agaricomycetidae</taxon>
        <taxon>Agaricales</taxon>
        <taxon>Marasmiineae</taxon>
        <taxon>Mycenaceae</taxon>
        <taxon>Mycena</taxon>
    </lineage>
</organism>
<evidence type="ECO:0000256" key="9">
    <source>
        <dbReference type="SAM" id="MobiDB-lite"/>
    </source>
</evidence>
<keyword evidence="5" id="KW-0805">Transcription regulation</keyword>
<evidence type="ECO:0000256" key="4">
    <source>
        <dbReference type="ARBA" id="ARBA00022853"/>
    </source>
</evidence>
<dbReference type="EMBL" id="DF849584">
    <property type="protein sequence ID" value="GAT58181.1"/>
    <property type="molecule type" value="Genomic_DNA"/>
</dbReference>
<feature type="compositionally biased region" description="Acidic residues" evidence="9">
    <location>
        <begin position="443"/>
        <end position="454"/>
    </location>
</feature>
<feature type="domain" description="Myb-like" evidence="10">
    <location>
        <begin position="135"/>
        <end position="192"/>
    </location>
</feature>
<dbReference type="InterPro" id="IPR001005">
    <property type="entry name" value="SANT/Myb"/>
</dbReference>